<feature type="compositionally biased region" description="Low complexity" evidence="1">
    <location>
        <begin position="139"/>
        <end position="157"/>
    </location>
</feature>
<name>A0A811RPZ9_9POAL</name>
<evidence type="ECO:0000313" key="2">
    <source>
        <dbReference type="EMBL" id="CAD6272026.1"/>
    </source>
</evidence>
<feature type="compositionally biased region" description="Basic and acidic residues" evidence="1">
    <location>
        <begin position="102"/>
        <end position="138"/>
    </location>
</feature>
<keyword evidence="3" id="KW-1185">Reference proteome</keyword>
<proteinExistence type="predicted"/>
<gene>
    <name evidence="2" type="ORF">NCGR_LOCUS55307</name>
</gene>
<protein>
    <submittedName>
        <fullName evidence="2">Uncharacterized protein</fullName>
    </submittedName>
</protein>
<reference evidence="2" key="1">
    <citation type="submission" date="2020-10" db="EMBL/GenBank/DDBJ databases">
        <authorList>
            <person name="Han B."/>
            <person name="Lu T."/>
            <person name="Zhao Q."/>
            <person name="Huang X."/>
            <person name="Zhao Y."/>
        </authorList>
    </citation>
    <scope>NUCLEOTIDE SEQUENCE</scope>
</reference>
<feature type="region of interest" description="Disordered" evidence="1">
    <location>
        <begin position="102"/>
        <end position="157"/>
    </location>
</feature>
<sequence length="157" mass="16713">MGNCGTKPKTSDGDDAPPPPIEPQPAAGAAAEGERKDEEVAAPEPEGTSQAVVAPQSEVRKNDLNSRTALSITQTMALFAIPIEIQYVGLLLYDMANFRESHEATTTTVEEKEHDEAEPKEKEEEVAKEDADHGKETETPTSEEAAELPASTPASVA</sequence>
<dbReference type="Proteomes" id="UP000604825">
    <property type="component" value="Unassembled WGS sequence"/>
</dbReference>
<accession>A0A811RPZ9</accession>
<comment type="caution">
    <text evidence="2">The sequence shown here is derived from an EMBL/GenBank/DDBJ whole genome shotgun (WGS) entry which is preliminary data.</text>
</comment>
<evidence type="ECO:0000313" key="3">
    <source>
        <dbReference type="Proteomes" id="UP000604825"/>
    </source>
</evidence>
<organism evidence="2 3">
    <name type="scientific">Miscanthus lutarioriparius</name>
    <dbReference type="NCBI Taxonomy" id="422564"/>
    <lineage>
        <taxon>Eukaryota</taxon>
        <taxon>Viridiplantae</taxon>
        <taxon>Streptophyta</taxon>
        <taxon>Embryophyta</taxon>
        <taxon>Tracheophyta</taxon>
        <taxon>Spermatophyta</taxon>
        <taxon>Magnoliopsida</taxon>
        <taxon>Liliopsida</taxon>
        <taxon>Poales</taxon>
        <taxon>Poaceae</taxon>
        <taxon>PACMAD clade</taxon>
        <taxon>Panicoideae</taxon>
        <taxon>Andropogonodae</taxon>
        <taxon>Andropogoneae</taxon>
        <taxon>Saccharinae</taxon>
        <taxon>Miscanthus</taxon>
    </lineage>
</organism>
<dbReference type="EMBL" id="CAJGYO010000016">
    <property type="protein sequence ID" value="CAD6272026.1"/>
    <property type="molecule type" value="Genomic_DNA"/>
</dbReference>
<evidence type="ECO:0000256" key="1">
    <source>
        <dbReference type="SAM" id="MobiDB-lite"/>
    </source>
</evidence>
<feature type="region of interest" description="Disordered" evidence="1">
    <location>
        <begin position="1"/>
        <end position="66"/>
    </location>
</feature>
<dbReference type="AlphaFoldDB" id="A0A811RPZ9"/>